<dbReference type="Pfam" id="PF00005">
    <property type="entry name" value="ABC_tran"/>
    <property type="match status" value="1"/>
</dbReference>
<dbReference type="InterPro" id="IPR032823">
    <property type="entry name" value="BCA_ABC_TP_C"/>
</dbReference>
<dbReference type="AlphaFoldDB" id="A0A9X4P8P6"/>
<keyword evidence="1" id="KW-0813">Transport</keyword>
<dbReference type="InterPro" id="IPR051120">
    <property type="entry name" value="ABC_AA/LPS_Transport"/>
</dbReference>
<dbReference type="GO" id="GO:0015808">
    <property type="term" value="P:L-alanine transport"/>
    <property type="evidence" value="ECO:0007669"/>
    <property type="project" value="TreeGrafter"/>
</dbReference>
<proteinExistence type="predicted"/>
<dbReference type="Pfam" id="PF12399">
    <property type="entry name" value="BCA_ABC_TP_C"/>
    <property type="match status" value="1"/>
</dbReference>
<keyword evidence="3" id="KW-0547">Nucleotide-binding</keyword>
<dbReference type="GO" id="GO:0015192">
    <property type="term" value="F:L-phenylalanine transmembrane transporter activity"/>
    <property type="evidence" value="ECO:0007669"/>
    <property type="project" value="TreeGrafter"/>
</dbReference>
<dbReference type="SMART" id="SM00382">
    <property type="entry name" value="AAA"/>
    <property type="match status" value="1"/>
</dbReference>
<dbReference type="CDD" id="cd03219">
    <property type="entry name" value="ABC_Mj1267_LivG_branched"/>
    <property type="match status" value="1"/>
</dbReference>
<dbReference type="Gene3D" id="3.40.50.300">
    <property type="entry name" value="P-loop containing nucleotide triphosphate hydrolases"/>
    <property type="match status" value="1"/>
</dbReference>
<dbReference type="PANTHER" id="PTHR45772:SF7">
    <property type="entry name" value="AMINO ACID ABC TRANSPORTER ATP-BINDING PROTEIN"/>
    <property type="match status" value="1"/>
</dbReference>
<sequence length="240" mass="25188">MDLLSGTRIVKRFGSLAVLRGVDISIRRGEALGVVGPNGAGKTTLFGVLAGTLPASEGQVFFEGQDISAWPAATRCRHGIARTHQVPRPFLGMSVLENTLVAAQHGAGMRGAAALQQAQQALDRVGLGALSARPTATLGLLDRKRLELARTLATQPTVLLLDEIGGGLTEGELHQLVDLIGTLRDDGLTIVWIEHVLHALLRVIDRLVCMDAGAILAEGTPNEVMADPRVMSAYLGGAAA</sequence>
<reference evidence="6" key="1">
    <citation type="submission" date="2013-01" db="EMBL/GenBank/DDBJ databases">
        <title>Genome draft of Hydrogenophaga taeniospiralis 2K1.</title>
        <authorList>
            <person name="Gomila M."/>
            <person name="Lalucat J."/>
        </authorList>
    </citation>
    <scope>NUCLEOTIDE SEQUENCE</scope>
    <source>
        <strain evidence="6">CCUG 15921</strain>
    </source>
</reference>
<dbReference type="GO" id="GO:0015188">
    <property type="term" value="F:L-isoleucine transmembrane transporter activity"/>
    <property type="evidence" value="ECO:0007669"/>
    <property type="project" value="TreeGrafter"/>
</dbReference>
<dbReference type="EMBL" id="AOGK01000027">
    <property type="protein sequence ID" value="MDG5977848.1"/>
    <property type="molecule type" value="Genomic_DNA"/>
</dbReference>
<evidence type="ECO:0000313" key="6">
    <source>
        <dbReference type="EMBL" id="MDG5977848.1"/>
    </source>
</evidence>
<dbReference type="GO" id="GO:0016887">
    <property type="term" value="F:ATP hydrolysis activity"/>
    <property type="evidence" value="ECO:0007669"/>
    <property type="project" value="InterPro"/>
</dbReference>
<keyword evidence="4" id="KW-0067">ATP-binding</keyword>
<dbReference type="OrthoDB" id="9805514at2"/>
<comment type="caution">
    <text evidence="6">The sequence shown here is derived from an EMBL/GenBank/DDBJ whole genome shotgun (WGS) entry which is preliminary data.</text>
</comment>
<dbReference type="Proteomes" id="UP001152876">
    <property type="component" value="Unassembled WGS sequence"/>
</dbReference>
<gene>
    <name evidence="6" type="ORF">H010_21531</name>
</gene>
<keyword evidence="2" id="KW-0472">Membrane</keyword>
<organism evidence="6 7">
    <name type="scientific">Hydrogenophaga taeniospiralis CCUG 15921</name>
    <dbReference type="NCBI Taxonomy" id="1281780"/>
    <lineage>
        <taxon>Bacteria</taxon>
        <taxon>Pseudomonadati</taxon>
        <taxon>Pseudomonadota</taxon>
        <taxon>Betaproteobacteria</taxon>
        <taxon>Burkholderiales</taxon>
        <taxon>Comamonadaceae</taxon>
        <taxon>Hydrogenophaga</taxon>
    </lineage>
</organism>
<dbReference type="GO" id="GO:0005524">
    <property type="term" value="F:ATP binding"/>
    <property type="evidence" value="ECO:0007669"/>
    <property type="project" value="UniProtKB-KW"/>
</dbReference>
<dbReference type="SUPFAM" id="SSF52540">
    <property type="entry name" value="P-loop containing nucleoside triphosphate hydrolases"/>
    <property type="match status" value="1"/>
</dbReference>
<accession>A0A9X4P8P6</accession>
<dbReference type="InterPro" id="IPR003593">
    <property type="entry name" value="AAA+_ATPase"/>
</dbReference>
<dbReference type="PANTHER" id="PTHR45772">
    <property type="entry name" value="CONSERVED COMPONENT OF ABC TRANSPORTER FOR NATURAL AMINO ACIDS-RELATED"/>
    <property type="match status" value="1"/>
</dbReference>
<dbReference type="InterPro" id="IPR027417">
    <property type="entry name" value="P-loop_NTPase"/>
</dbReference>
<dbReference type="RefSeq" id="WP_068171607.1">
    <property type="nucleotide sequence ID" value="NZ_AOGK01000027.1"/>
</dbReference>
<keyword evidence="7" id="KW-1185">Reference proteome</keyword>
<dbReference type="GO" id="GO:0005886">
    <property type="term" value="C:plasma membrane"/>
    <property type="evidence" value="ECO:0007669"/>
    <property type="project" value="TreeGrafter"/>
</dbReference>
<dbReference type="InterPro" id="IPR003439">
    <property type="entry name" value="ABC_transporter-like_ATP-bd"/>
</dbReference>
<feature type="domain" description="ABC transporter" evidence="5">
    <location>
        <begin position="4"/>
        <end position="237"/>
    </location>
</feature>
<name>A0A9X4P8P6_9BURK</name>
<protein>
    <submittedName>
        <fullName evidence="6">Monosaccharide-transporting ATPase</fullName>
    </submittedName>
</protein>
<dbReference type="GO" id="GO:0042941">
    <property type="term" value="P:D-alanine transmembrane transport"/>
    <property type="evidence" value="ECO:0007669"/>
    <property type="project" value="TreeGrafter"/>
</dbReference>
<evidence type="ECO:0000256" key="4">
    <source>
        <dbReference type="ARBA" id="ARBA00022840"/>
    </source>
</evidence>
<dbReference type="GO" id="GO:1903805">
    <property type="term" value="P:L-valine import across plasma membrane"/>
    <property type="evidence" value="ECO:0007669"/>
    <property type="project" value="TreeGrafter"/>
</dbReference>
<evidence type="ECO:0000256" key="3">
    <source>
        <dbReference type="ARBA" id="ARBA00022741"/>
    </source>
</evidence>
<evidence type="ECO:0000259" key="5">
    <source>
        <dbReference type="PROSITE" id="PS50893"/>
    </source>
</evidence>
<dbReference type="GO" id="GO:1903806">
    <property type="term" value="P:L-isoleucine import across plasma membrane"/>
    <property type="evidence" value="ECO:0007669"/>
    <property type="project" value="TreeGrafter"/>
</dbReference>
<evidence type="ECO:0000313" key="7">
    <source>
        <dbReference type="Proteomes" id="UP001152876"/>
    </source>
</evidence>
<keyword evidence="2" id="KW-1003">Cell membrane</keyword>
<dbReference type="GO" id="GO:0005304">
    <property type="term" value="F:L-valine transmembrane transporter activity"/>
    <property type="evidence" value="ECO:0007669"/>
    <property type="project" value="TreeGrafter"/>
</dbReference>
<dbReference type="PROSITE" id="PS50893">
    <property type="entry name" value="ABC_TRANSPORTER_2"/>
    <property type="match status" value="1"/>
</dbReference>
<evidence type="ECO:0000256" key="2">
    <source>
        <dbReference type="ARBA" id="ARBA00022475"/>
    </source>
</evidence>
<evidence type="ECO:0000256" key="1">
    <source>
        <dbReference type="ARBA" id="ARBA00022448"/>
    </source>
</evidence>